<dbReference type="Pfam" id="PF09811">
    <property type="entry name" value="Yae1_N"/>
    <property type="match status" value="1"/>
</dbReference>
<dbReference type="InterPro" id="IPR038881">
    <property type="entry name" value="Yae1-like"/>
</dbReference>
<proteinExistence type="predicted"/>
<dbReference type="STRING" id="8128.ENSONIP00000007751"/>
<evidence type="ECO:0000256" key="4">
    <source>
        <dbReference type="ARBA" id="ARBA00023242"/>
    </source>
</evidence>
<evidence type="ECO:0000313" key="6">
    <source>
        <dbReference type="Ensembl" id="ENSONIP00000007751.2"/>
    </source>
</evidence>
<dbReference type="GO" id="GO:0005737">
    <property type="term" value="C:cytoplasm"/>
    <property type="evidence" value="ECO:0007669"/>
    <property type="project" value="UniProtKB-SubCell"/>
</dbReference>
<reference evidence="6" key="2">
    <citation type="submission" date="2025-08" db="UniProtKB">
        <authorList>
            <consortium name="Ensembl"/>
        </authorList>
    </citation>
    <scope>IDENTIFICATION</scope>
</reference>
<dbReference type="HOGENOM" id="CLU_108310_0_0_1"/>
<evidence type="ECO:0000313" key="7">
    <source>
        <dbReference type="Proteomes" id="UP000005207"/>
    </source>
</evidence>
<dbReference type="Proteomes" id="UP000005207">
    <property type="component" value="Linkage group LG9"/>
</dbReference>
<organism evidence="6 7">
    <name type="scientific">Oreochromis niloticus</name>
    <name type="common">Nile tilapia</name>
    <name type="synonym">Tilapia nilotica</name>
    <dbReference type="NCBI Taxonomy" id="8128"/>
    <lineage>
        <taxon>Eukaryota</taxon>
        <taxon>Metazoa</taxon>
        <taxon>Chordata</taxon>
        <taxon>Craniata</taxon>
        <taxon>Vertebrata</taxon>
        <taxon>Euteleostomi</taxon>
        <taxon>Actinopterygii</taxon>
        <taxon>Neopterygii</taxon>
        <taxon>Teleostei</taxon>
        <taxon>Neoteleostei</taxon>
        <taxon>Acanthomorphata</taxon>
        <taxon>Ovalentaria</taxon>
        <taxon>Cichlomorphae</taxon>
        <taxon>Cichliformes</taxon>
        <taxon>Cichlidae</taxon>
        <taxon>African cichlids</taxon>
        <taxon>Pseudocrenilabrinae</taxon>
        <taxon>Oreochromini</taxon>
        <taxon>Oreochromis</taxon>
    </lineage>
</organism>
<dbReference type="eggNOG" id="KOG4774">
    <property type="taxonomic scope" value="Eukaryota"/>
</dbReference>
<dbReference type="InParanoid" id="I3JFW0"/>
<reference evidence="6" key="3">
    <citation type="submission" date="2025-09" db="UniProtKB">
        <authorList>
            <consortium name="Ensembl"/>
        </authorList>
    </citation>
    <scope>IDENTIFICATION</scope>
</reference>
<dbReference type="PANTHER" id="PTHR18829:SF0">
    <property type="entry name" value="PROTEIN YAE1 HOMOLOG"/>
    <property type="match status" value="1"/>
</dbReference>
<gene>
    <name evidence="6" type="primary">YAE1</name>
    <name evidence="6" type="synonym">otulina</name>
</gene>
<dbReference type="AlphaFoldDB" id="I3JFW0"/>
<dbReference type="Ensembl" id="ENSONIT00000007756.2">
    <property type="protein sequence ID" value="ENSONIP00000007751.2"/>
    <property type="gene ID" value="ENSONIG00000006153.2"/>
</dbReference>
<dbReference type="InterPro" id="IPR019191">
    <property type="entry name" value="Essential_protein_Yae1_N"/>
</dbReference>
<name>I3JFW0_ORENI</name>
<reference evidence="7" key="1">
    <citation type="submission" date="2012-01" db="EMBL/GenBank/DDBJ databases">
        <title>The Genome Sequence of Oreochromis niloticus (Nile Tilapia).</title>
        <authorList>
            <consortium name="Broad Institute Genome Assembly Team"/>
            <consortium name="Broad Institute Sequencing Platform"/>
            <person name="Di Palma F."/>
            <person name="Johnson J."/>
            <person name="Lander E.S."/>
            <person name="Lindblad-Toh K."/>
        </authorList>
    </citation>
    <scope>NUCLEOTIDE SEQUENCE [LARGE SCALE GENOMIC DNA]</scope>
</reference>
<sequence length="216" mass="23936">MSWVKALPVSGEDVFDDSADELSLQSKEWTSNMKKRLRVKLDGYVDGVDTGEEASLQVGFNLGFKEGAAQTVAVGRLRGIVSAIWCWCQIQHPEKPVPSSVTDLLHRVTQHEDKIANGIRNALENPPPSVSDISESMEDLEVERADRGCCEERCEESDCCRKGETMDLDFPHRPQRICSGSTEELHLLLQCCVDVVSELGMPQEIIDTISSLCGKN</sequence>
<accession>I3JFW0</accession>
<dbReference type="GeneTree" id="ENSGT00390000011176"/>
<dbReference type="OMA" id="VKKQTVW"/>
<evidence type="ECO:0000256" key="1">
    <source>
        <dbReference type="ARBA" id="ARBA00004123"/>
    </source>
</evidence>
<evidence type="ECO:0000259" key="5">
    <source>
        <dbReference type="Pfam" id="PF09811"/>
    </source>
</evidence>
<dbReference type="PANTHER" id="PTHR18829">
    <property type="entry name" value="PROTEIN YAE1 HOMOLOG"/>
    <property type="match status" value="1"/>
</dbReference>
<comment type="subcellular location">
    <subcellularLocation>
        <location evidence="2">Cytoplasm</location>
    </subcellularLocation>
    <subcellularLocation>
        <location evidence="1">Nucleus</location>
    </subcellularLocation>
</comment>
<keyword evidence="3" id="KW-0963">Cytoplasm</keyword>
<keyword evidence="7" id="KW-1185">Reference proteome</keyword>
<keyword evidence="4" id="KW-0539">Nucleus</keyword>
<evidence type="ECO:0000256" key="2">
    <source>
        <dbReference type="ARBA" id="ARBA00004496"/>
    </source>
</evidence>
<evidence type="ECO:0000256" key="3">
    <source>
        <dbReference type="ARBA" id="ARBA00022490"/>
    </source>
</evidence>
<feature type="domain" description="Essential protein Yae1 N-terminal" evidence="5">
    <location>
        <begin position="43"/>
        <end position="81"/>
    </location>
</feature>
<protein>
    <submittedName>
        <fullName evidence="6">OTU deubiquitinase with linear linkage specificity a</fullName>
    </submittedName>
</protein>
<dbReference type="GO" id="GO:0005634">
    <property type="term" value="C:nucleus"/>
    <property type="evidence" value="ECO:0007669"/>
    <property type="project" value="UniProtKB-SubCell"/>
</dbReference>